<keyword evidence="1" id="KW-0575">Peroxidase</keyword>
<dbReference type="PROSITE" id="PS50292">
    <property type="entry name" value="PEROXIDASE_3"/>
    <property type="match status" value="1"/>
</dbReference>
<dbReference type="SUPFAM" id="SSF48113">
    <property type="entry name" value="Heme-dependent peroxidases"/>
    <property type="match status" value="1"/>
</dbReference>
<dbReference type="Pfam" id="PF03098">
    <property type="entry name" value="An_peroxidase"/>
    <property type="match status" value="1"/>
</dbReference>
<protein>
    <submittedName>
        <fullName evidence="2">Peroxidasin</fullName>
    </submittedName>
</protein>
<dbReference type="InterPro" id="IPR019791">
    <property type="entry name" value="Haem_peroxidase_animal"/>
</dbReference>
<dbReference type="Proteomes" id="UP000887116">
    <property type="component" value="Unassembled WGS sequence"/>
</dbReference>
<reference evidence="2" key="1">
    <citation type="submission" date="2020-07" db="EMBL/GenBank/DDBJ databases">
        <title>Multicomponent nature underlies the extraordinary mechanical properties of spider dragline silk.</title>
        <authorList>
            <person name="Kono N."/>
            <person name="Nakamura H."/>
            <person name="Mori M."/>
            <person name="Yoshida Y."/>
            <person name="Ohtoshi R."/>
            <person name="Malay A.D."/>
            <person name="Moran D.A.P."/>
            <person name="Tomita M."/>
            <person name="Numata K."/>
            <person name="Arakawa K."/>
        </authorList>
    </citation>
    <scope>NUCLEOTIDE SEQUENCE</scope>
</reference>
<keyword evidence="1" id="KW-0560">Oxidoreductase</keyword>
<dbReference type="OrthoDB" id="2204368at2759"/>
<dbReference type="PANTHER" id="PTHR11475:SF143">
    <property type="entry name" value="PUTATIVE-RELATED"/>
    <property type="match status" value="1"/>
</dbReference>
<comment type="caution">
    <text evidence="2">The sequence shown here is derived from an EMBL/GenBank/DDBJ whole genome shotgun (WGS) entry which is preliminary data.</text>
</comment>
<proteinExistence type="predicted"/>
<gene>
    <name evidence="2" type="primary">Pxn</name>
    <name evidence="2" type="ORF">TNCT_555731</name>
</gene>
<dbReference type="GO" id="GO:0004601">
    <property type="term" value="F:peroxidase activity"/>
    <property type="evidence" value="ECO:0007669"/>
    <property type="project" value="UniProtKB-KW"/>
</dbReference>
<dbReference type="GO" id="GO:0006979">
    <property type="term" value="P:response to oxidative stress"/>
    <property type="evidence" value="ECO:0007669"/>
    <property type="project" value="InterPro"/>
</dbReference>
<dbReference type="GO" id="GO:0020037">
    <property type="term" value="F:heme binding"/>
    <property type="evidence" value="ECO:0007669"/>
    <property type="project" value="InterPro"/>
</dbReference>
<feature type="non-terminal residue" evidence="2">
    <location>
        <position position="206"/>
    </location>
</feature>
<dbReference type="InterPro" id="IPR010255">
    <property type="entry name" value="Haem_peroxidase_sf"/>
</dbReference>
<organism evidence="2 3">
    <name type="scientific">Trichonephila clavata</name>
    <name type="common">Joro spider</name>
    <name type="synonym">Nephila clavata</name>
    <dbReference type="NCBI Taxonomy" id="2740835"/>
    <lineage>
        <taxon>Eukaryota</taxon>
        <taxon>Metazoa</taxon>
        <taxon>Ecdysozoa</taxon>
        <taxon>Arthropoda</taxon>
        <taxon>Chelicerata</taxon>
        <taxon>Arachnida</taxon>
        <taxon>Araneae</taxon>
        <taxon>Araneomorphae</taxon>
        <taxon>Entelegynae</taxon>
        <taxon>Araneoidea</taxon>
        <taxon>Nephilidae</taxon>
        <taxon>Trichonephila</taxon>
    </lineage>
</organism>
<name>A0A8X6KXJ4_TRICU</name>
<dbReference type="EMBL" id="BMAO01033208">
    <property type="protein sequence ID" value="GFQ87811.1"/>
    <property type="molecule type" value="Genomic_DNA"/>
</dbReference>
<evidence type="ECO:0000313" key="2">
    <source>
        <dbReference type="EMBL" id="GFQ87811.1"/>
    </source>
</evidence>
<evidence type="ECO:0000313" key="3">
    <source>
        <dbReference type="Proteomes" id="UP000887116"/>
    </source>
</evidence>
<dbReference type="InterPro" id="IPR037120">
    <property type="entry name" value="Haem_peroxidase_sf_animal"/>
</dbReference>
<accession>A0A8X6KXJ4</accession>
<dbReference type="Gene3D" id="1.10.640.10">
    <property type="entry name" value="Haem peroxidase domain superfamily, animal type"/>
    <property type="match status" value="1"/>
</dbReference>
<evidence type="ECO:0000256" key="1">
    <source>
        <dbReference type="ARBA" id="ARBA00022559"/>
    </source>
</evidence>
<sequence>NNPSENTRTIFDPNQCKDTKPISCDFTSPYRNIDGTCNNLNHPTWGSVECYLRIQPASYEGYDGFRSSTTGGPLPEPRDITLNIFQHANRPSKASFMFTYYGQTLAHDLSRAIPTNPDFLCCTPENEKNPACIVIHVRKDDPFFSTYNKTCLFLHRTELCSSCNVEKREQRNGVTATLDSSQIYGSEDETASKIRAKDGTGQYNNF</sequence>
<dbReference type="PANTHER" id="PTHR11475">
    <property type="entry name" value="OXIDASE/PEROXIDASE"/>
    <property type="match status" value="1"/>
</dbReference>
<keyword evidence="3" id="KW-1185">Reference proteome</keyword>
<dbReference type="AlphaFoldDB" id="A0A8X6KXJ4"/>